<comment type="caution">
    <text evidence="1">The sequence shown here is derived from an EMBL/GenBank/DDBJ whole genome shotgun (WGS) entry which is preliminary data.</text>
</comment>
<sequence>MTRSPSDHSLADLADLVAEQFSDYRHSEEFNELSLVIDNSDREHPTLIVHIDGQQSANLTERVDAFLRDHGARTERERHDDTDIRILATLE</sequence>
<keyword evidence="2" id="KW-1185">Reference proteome</keyword>
<dbReference type="RefSeq" id="WP_004050984.1">
    <property type="nucleotide sequence ID" value="NZ_AOMC01000006.1"/>
</dbReference>
<organism evidence="1 2">
    <name type="scientific">Halococcus morrhuae DSM 1307</name>
    <dbReference type="NCBI Taxonomy" id="931277"/>
    <lineage>
        <taxon>Archaea</taxon>
        <taxon>Methanobacteriati</taxon>
        <taxon>Methanobacteriota</taxon>
        <taxon>Stenosarchaea group</taxon>
        <taxon>Halobacteria</taxon>
        <taxon>Halobacteriales</taxon>
        <taxon>Halococcaceae</taxon>
        <taxon>Halococcus</taxon>
    </lineage>
</organism>
<reference evidence="1 2" key="1">
    <citation type="journal article" date="2014" name="PLoS Genet.">
        <title>Phylogenetically driven sequencing of extremely halophilic archaea reveals strategies for static and dynamic osmo-response.</title>
        <authorList>
            <person name="Becker E.A."/>
            <person name="Seitzer P.M."/>
            <person name="Tritt A."/>
            <person name="Larsen D."/>
            <person name="Krusor M."/>
            <person name="Yao A.I."/>
            <person name="Wu D."/>
            <person name="Madern D."/>
            <person name="Eisen J.A."/>
            <person name="Darling A.E."/>
            <person name="Facciotti M.T."/>
        </authorList>
    </citation>
    <scope>NUCLEOTIDE SEQUENCE [LARGE SCALE GENOMIC DNA]</scope>
    <source>
        <strain evidence="1 2">DSM 1307</strain>
    </source>
</reference>
<evidence type="ECO:0000313" key="2">
    <source>
        <dbReference type="Proteomes" id="UP000011568"/>
    </source>
</evidence>
<protein>
    <submittedName>
        <fullName evidence="1">Uncharacterized protein</fullName>
    </submittedName>
</protein>
<dbReference type="PATRIC" id="fig|931277.6.peg.34"/>
<dbReference type="AlphaFoldDB" id="M0N2A9"/>
<proteinExistence type="predicted"/>
<dbReference type="OrthoDB" id="226794at2157"/>
<name>M0N2A9_HALMO</name>
<accession>M0N2A9</accession>
<dbReference type="EMBL" id="AOMC01000006">
    <property type="protein sequence ID" value="EMA52062.1"/>
    <property type="molecule type" value="Genomic_DNA"/>
</dbReference>
<gene>
    <name evidence="1" type="ORF">C448_00190</name>
</gene>
<evidence type="ECO:0000313" key="1">
    <source>
        <dbReference type="EMBL" id="EMA52062.1"/>
    </source>
</evidence>
<dbReference type="Proteomes" id="UP000011568">
    <property type="component" value="Unassembled WGS sequence"/>
</dbReference>
<dbReference type="eggNOG" id="arCOG14533">
    <property type="taxonomic scope" value="Archaea"/>
</dbReference>